<keyword evidence="1" id="KW-1133">Transmembrane helix</keyword>
<reference evidence="2" key="1">
    <citation type="submission" date="2021-01" db="EMBL/GenBank/DDBJ databases">
        <authorList>
            <person name="Corre E."/>
            <person name="Pelletier E."/>
            <person name="Niang G."/>
            <person name="Scheremetjew M."/>
            <person name="Finn R."/>
            <person name="Kale V."/>
            <person name="Holt S."/>
            <person name="Cochrane G."/>
            <person name="Meng A."/>
            <person name="Brown T."/>
            <person name="Cohen L."/>
        </authorList>
    </citation>
    <scope>NUCLEOTIDE SEQUENCE</scope>
    <source>
        <strain evidence="2">SAG 11-49</strain>
    </source>
</reference>
<evidence type="ECO:0000313" key="2">
    <source>
        <dbReference type="EMBL" id="CAD8682526.1"/>
    </source>
</evidence>
<dbReference type="EMBL" id="HBFB01019114">
    <property type="protein sequence ID" value="CAD8682526.1"/>
    <property type="molecule type" value="Transcribed_RNA"/>
</dbReference>
<accession>A0A7S0RPL6</accession>
<feature type="transmembrane region" description="Helical" evidence="1">
    <location>
        <begin position="27"/>
        <end position="47"/>
    </location>
</feature>
<sequence>MPGRQIQLLHDGFEMQDWLKAGPTNRLFSYLQFLVLVGAFVNVHAAWKRSMPGCKTVYSINYERHWMVAVGLDISWKVQGWWCSSRRSFEFGRSFWQHFVI</sequence>
<keyword evidence="1" id="KW-0472">Membrane</keyword>
<name>A0A7S0RPL6_9CHLO</name>
<keyword evidence="1" id="KW-0812">Transmembrane</keyword>
<evidence type="ECO:0000256" key="1">
    <source>
        <dbReference type="SAM" id="Phobius"/>
    </source>
</evidence>
<protein>
    <submittedName>
        <fullName evidence="2">Uncharacterized protein</fullName>
    </submittedName>
</protein>
<proteinExistence type="predicted"/>
<dbReference type="AlphaFoldDB" id="A0A7S0RPL6"/>
<gene>
    <name evidence="2" type="ORF">CLEI1391_LOCUS10734</name>
</gene>
<organism evidence="2">
    <name type="scientific">Chlamydomonas leiostraca</name>
    <dbReference type="NCBI Taxonomy" id="1034604"/>
    <lineage>
        <taxon>Eukaryota</taxon>
        <taxon>Viridiplantae</taxon>
        <taxon>Chlorophyta</taxon>
        <taxon>core chlorophytes</taxon>
        <taxon>Chlorophyceae</taxon>
        <taxon>CS clade</taxon>
        <taxon>Chlamydomonadales</taxon>
        <taxon>Chlamydomonadaceae</taxon>
        <taxon>Chlamydomonas</taxon>
    </lineage>
</organism>